<name>A0A941E3B2_9BURK</name>
<dbReference type="InterPro" id="IPR035907">
    <property type="entry name" value="Hppk_sf"/>
</dbReference>
<evidence type="ECO:0000256" key="12">
    <source>
        <dbReference type="ARBA" id="ARBA00033413"/>
    </source>
</evidence>
<keyword evidence="7" id="KW-0418">Kinase</keyword>
<evidence type="ECO:0000256" key="10">
    <source>
        <dbReference type="ARBA" id="ARBA00029409"/>
    </source>
</evidence>
<dbReference type="GO" id="GO:0016301">
    <property type="term" value="F:kinase activity"/>
    <property type="evidence" value="ECO:0007669"/>
    <property type="project" value="UniProtKB-KW"/>
</dbReference>
<dbReference type="PANTHER" id="PTHR43071:SF1">
    <property type="entry name" value="2-AMINO-4-HYDROXY-6-HYDROXYMETHYLDIHYDROPTERIDINE PYROPHOSPHOKINASE"/>
    <property type="match status" value="1"/>
</dbReference>
<dbReference type="GO" id="GO:0005524">
    <property type="term" value="F:ATP binding"/>
    <property type="evidence" value="ECO:0007669"/>
    <property type="project" value="UniProtKB-KW"/>
</dbReference>
<evidence type="ECO:0000313" key="15">
    <source>
        <dbReference type="Proteomes" id="UP000678545"/>
    </source>
</evidence>
<evidence type="ECO:0000256" key="11">
    <source>
        <dbReference type="ARBA" id="ARBA00029766"/>
    </source>
</evidence>
<dbReference type="GO" id="GO:0046656">
    <property type="term" value="P:folic acid biosynthetic process"/>
    <property type="evidence" value="ECO:0007669"/>
    <property type="project" value="UniProtKB-KW"/>
</dbReference>
<comment type="pathway">
    <text evidence="1">Cofactor biosynthesis; tetrahydrofolate biosynthesis; 2-amino-4-hydroxy-6-hydroxymethyl-7,8-dihydropteridine diphosphate from 7,8-dihydroneopterin triphosphate: step 4/4.</text>
</comment>
<comment type="similarity">
    <text evidence="2">Belongs to the HPPK family.</text>
</comment>
<proteinExistence type="inferred from homology"/>
<reference evidence="14" key="1">
    <citation type="submission" date="2021-04" db="EMBL/GenBank/DDBJ databases">
        <title>novel species isolated from subtropical streams in China.</title>
        <authorList>
            <person name="Lu H."/>
        </authorList>
    </citation>
    <scope>NUCLEOTIDE SEQUENCE</scope>
    <source>
        <strain evidence="14">FT137W</strain>
    </source>
</reference>
<evidence type="ECO:0000313" key="14">
    <source>
        <dbReference type="EMBL" id="MBR7800231.1"/>
    </source>
</evidence>
<sequence length="158" mass="17415">MTITAYIGIGANLSDARAMVEYAIEKLRSLPQTQFEQASSLFITAPIDSSGDDYINAVVAIKTELEALALLEHLQALELSCGRERPYRNAPRTLDLDLLLYGQQIIDVPHLNVPHPRMTERAFVLIPLLQLDPFVQIPGKGAAHQFAPAVADQGIRKL</sequence>
<dbReference type="Proteomes" id="UP000678545">
    <property type="component" value="Unassembled WGS sequence"/>
</dbReference>
<evidence type="ECO:0000256" key="1">
    <source>
        <dbReference type="ARBA" id="ARBA00005051"/>
    </source>
</evidence>
<evidence type="ECO:0000256" key="3">
    <source>
        <dbReference type="ARBA" id="ARBA00013253"/>
    </source>
</evidence>
<dbReference type="NCBIfam" id="TIGR01498">
    <property type="entry name" value="folK"/>
    <property type="match status" value="1"/>
</dbReference>
<dbReference type="SUPFAM" id="SSF55083">
    <property type="entry name" value="6-hydroxymethyl-7,8-dihydropterin pyrophosphokinase, HPPK"/>
    <property type="match status" value="1"/>
</dbReference>
<keyword evidence="8" id="KW-0067">ATP-binding</keyword>
<evidence type="ECO:0000256" key="4">
    <source>
        <dbReference type="ARBA" id="ARBA00016218"/>
    </source>
</evidence>
<evidence type="ECO:0000256" key="2">
    <source>
        <dbReference type="ARBA" id="ARBA00005810"/>
    </source>
</evidence>
<evidence type="ECO:0000256" key="8">
    <source>
        <dbReference type="ARBA" id="ARBA00022840"/>
    </source>
</evidence>
<feature type="domain" description="7,8-dihydro-6-hydroxymethylpterin-pyrophosphokinase" evidence="13">
    <location>
        <begin position="88"/>
        <end position="99"/>
    </location>
</feature>
<dbReference type="EC" id="2.7.6.3" evidence="3"/>
<organism evidence="14 15">
    <name type="scientific">Undibacterium fentianense</name>
    <dbReference type="NCBI Taxonomy" id="2828728"/>
    <lineage>
        <taxon>Bacteria</taxon>
        <taxon>Pseudomonadati</taxon>
        <taxon>Pseudomonadota</taxon>
        <taxon>Betaproteobacteria</taxon>
        <taxon>Burkholderiales</taxon>
        <taxon>Oxalobacteraceae</taxon>
        <taxon>Undibacterium</taxon>
    </lineage>
</organism>
<accession>A0A941E3B2</accession>
<dbReference type="Gene3D" id="3.30.70.560">
    <property type="entry name" value="7,8-Dihydro-6-hydroxymethylpterin-pyrophosphokinase HPPK"/>
    <property type="match status" value="1"/>
</dbReference>
<evidence type="ECO:0000256" key="7">
    <source>
        <dbReference type="ARBA" id="ARBA00022777"/>
    </source>
</evidence>
<protein>
    <recommendedName>
        <fullName evidence="4">2-amino-4-hydroxy-6-hydroxymethyldihydropteridine pyrophosphokinase</fullName>
        <ecNumber evidence="3">2.7.6.3</ecNumber>
    </recommendedName>
    <alternativeName>
        <fullName evidence="11">6-hydroxymethyl-7,8-dihydropterin pyrophosphokinase</fullName>
    </alternativeName>
    <alternativeName>
        <fullName evidence="12">7,8-dihydro-6-hydroxymethylpterin-pyrophosphokinase</fullName>
    </alternativeName>
</protein>
<dbReference type="AlphaFoldDB" id="A0A941E3B2"/>
<keyword evidence="6" id="KW-0547">Nucleotide-binding</keyword>
<dbReference type="CDD" id="cd00483">
    <property type="entry name" value="HPPK"/>
    <property type="match status" value="1"/>
</dbReference>
<comment type="function">
    <text evidence="10">Catalyzes the transfer of pyrophosphate from adenosine triphosphate (ATP) to 6-hydroxymethyl-7,8-dihydropterin, an enzymatic step in folate biosynthesis pathway.</text>
</comment>
<dbReference type="EMBL" id="JAGSPJ010000003">
    <property type="protein sequence ID" value="MBR7800231.1"/>
    <property type="molecule type" value="Genomic_DNA"/>
</dbReference>
<evidence type="ECO:0000256" key="9">
    <source>
        <dbReference type="ARBA" id="ARBA00022909"/>
    </source>
</evidence>
<keyword evidence="15" id="KW-1185">Reference proteome</keyword>
<dbReference type="Pfam" id="PF01288">
    <property type="entry name" value="HPPK"/>
    <property type="match status" value="1"/>
</dbReference>
<evidence type="ECO:0000259" key="13">
    <source>
        <dbReference type="PROSITE" id="PS00794"/>
    </source>
</evidence>
<gene>
    <name evidence="14" type="primary">folK</name>
    <name evidence="14" type="ORF">KDM90_09495</name>
</gene>
<dbReference type="GO" id="GO:0003848">
    <property type="term" value="F:2-amino-4-hydroxy-6-hydroxymethyldihydropteridine diphosphokinase activity"/>
    <property type="evidence" value="ECO:0007669"/>
    <property type="project" value="UniProtKB-EC"/>
</dbReference>
<keyword evidence="5 14" id="KW-0808">Transferase</keyword>
<dbReference type="InterPro" id="IPR000550">
    <property type="entry name" value="Hppk"/>
</dbReference>
<evidence type="ECO:0000256" key="6">
    <source>
        <dbReference type="ARBA" id="ARBA00022741"/>
    </source>
</evidence>
<keyword evidence="9" id="KW-0289">Folate biosynthesis</keyword>
<dbReference type="PROSITE" id="PS00794">
    <property type="entry name" value="HPPK"/>
    <property type="match status" value="1"/>
</dbReference>
<dbReference type="RefSeq" id="WP_212675353.1">
    <property type="nucleotide sequence ID" value="NZ_JAGSPJ010000003.1"/>
</dbReference>
<evidence type="ECO:0000256" key="5">
    <source>
        <dbReference type="ARBA" id="ARBA00022679"/>
    </source>
</evidence>
<dbReference type="PANTHER" id="PTHR43071">
    <property type="entry name" value="2-AMINO-4-HYDROXY-6-HYDROXYMETHYLDIHYDROPTERIDINE PYROPHOSPHOKINASE"/>
    <property type="match status" value="1"/>
</dbReference>
<comment type="caution">
    <text evidence="14">The sequence shown here is derived from an EMBL/GenBank/DDBJ whole genome shotgun (WGS) entry which is preliminary data.</text>
</comment>